<proteinExistence type="predicted"/>
<feature type="signal peptide" evidence="1">
    <location>
        <begin position="1"/>
        <end position="22"/>
    </location>
</feature>
<keyword evidence="3" id="KW-1185">Reference proteome</keyword>
<name>A0ABU5MTF7_9BACT</name>
<protein>
    <submittedName>
        <fullName evidence="2">ABC-type transport auxiliary lipoprotein family protein</fullName>
    </submittedName>
</protein>
<dbReference type="SUPFAM" id="SSF159594">
    <property type="entry name" value="XCC0632-like"/>
    <property type="match status" value="1"/>
</dbReference>
<keyword evidence="2" id="KW-0449">Lipoprotein</keyword>
<evidence type="ECO:0000313" key="2">
    <source>
        <dbReference type="EMBL" id="MDZ8117500.1"/>
    </source>
</evidence>
<keyword evidence="1" id="KW-0732">Signal</keyword>
<evidence type="ECO:0000313" key="3">
    <source>
        <dbReference type="Proteomes" id="UP001290861"/>
    </source>
</evidence>
<feature type="chain" id="PRO_5047376855" evidence="1">
    <location>
        <begin position="23"/>
        <end position="198"/>
    </location>
</feature>
<accession>A0ABU5MTF7</accession>
<comment type="caution">
    <text evidence="2">The sequence shown here is derived from an EMBL/GenBank/DDBJ whole genome shotgun (WGS) entry which is preliminary data.</text>
</comment>
<reference evidence="2 3" key="1">
    <citation type="journal article" date="2024" name="Appl. Environ. Microbiol.">
        <title>Pontiella agarivorans sp. nov., a novel marine anaerobic bacterium capable of degrading macroalgal polysaccharides and fixing nitrogen.</title>
        <authorList>
            <person name="Liu N."/>
            <person name="Kivenson V."/>
            <person name="Peng X."/>
            <person name="Cui Z."/>
            <person name="Lankiewicz T.S."/>
            <person name="Gosselin K.M."/>
            <person name="English C.J."/>
            <person name="Blair E.M."/>
            <person name="O'Malley M.A."/>
            <person name="Valentine D.L."/>
        </authorList>
    </citation>
    <scope>NUCLEOTIDE SEQUENCE [LARGE SCALE GENOMIC DNA]</scope>
    <source>
        <strain evidence="2 3">NLcol2</strain>
    </source>
</reference>
<dbReference type="RefSeq" id="WP_322607301.1">
    <property type="nucleotide sequence ID" value="NZ_JARVCO010000002.1"/>
</dbReference>
<sequence>MKALKLLAVLSALLTLSGCVKIWQDNQDIKTYMLQIERPGERAAVPDLGNLLIEEVHVLPPYNVRSLTVRESDVEFSTTYYSELLMSPAENFRNLFYDWFSASGRFNAVSVSGRSEMKYRLVATVMDFYGDRESSEAVLRMKVSLFGSDRQVLLHNEYMERVSSVSPAAEDYIRAYNQAVEKILLQCENDIVRVISAR</sequence>
<evidence type="ECO:0000256" key="1">
    <source>
        <dbReference type="SAM" id="SignalP"/>
    </source>
</evidence>
<dbReference type="PROSITE" id="PS51257">
    <property type="entry name" value="PROKAR_LIPOPROTEIN"/>
    <property type="match status" value="1"/>
</dbReference>
<dbReference type="Proteomes" id="UP001290861">
    <property type="component" value="Unassembled WGS sequence"/>
</dbReference>
<dbReference type="Gene3D" id="3.40.50.10610">
    <property type="entry name" value="ABC-type transport auxiliary lipoprotein component"/>
    <property type="match status" value="1"/>
</dbReference>
<gene>
    <name evidence="2" type="ORF">P9H32_02595</name>
</gene>
<organism evidence="2 3">
    <name type="scientific">Pontiella agarivorans</name>
    <dbReference type="NCBI Taxonomy" id="3038953"/>
    <lineage>
        <taxon>Bacteria</taxon>
        <taxon>Pseudomonadati</taxon>
        <taxon>Kiritimatiellota</taxon>
        <taxon>Kiritimatiellia</taxon>
        <taxon>Kiritimatiellales</taxon>
        <taxon>Pontiellaceae</taxon>
        <taxon>Pontiella</taxon>
    </lineage>
</organism>
<dbReference type="EMBL" id="JARVCO010000002">
    <property type="protein sequence ID" value="MDZ8117500.1"/>
    <property type="molecule type" value="Genomic_DNA"/>
</dbReference>